<gene>
    <name evidence="1" type="ORF">PCOR1329_LOCUS42743</name>
</gene>
<keyword evidence="2" id="KW-1185">Reference proteome</keyword>
<dbReference type="SUPFAM" id="SSF50998">
    <property type="entry name" value="Quinoprotein alcohol dehydrogenase-like"/>
    <property type="match status" value="1"/>
</dbReference>
<dbReference type="Pfam" id="PF14312">
    <property type="entry name" value="FG-GAP_2"/>
    <property type="match status" value="2"/>
</dbReference>
<organism evidence="1 2">
    <name type="scientific">Prorocentrum cordatum</name>
    <dbReference type="NCBI Taxonomy" id="2364126"/>
    <lineage>
        <taxon>Eukaryota</taxon>
        <taxon>Sar</taxon>
        <taxon>Alveolata</taxon>
        <taxon>Dinophyceae</taxon>
        <taxon>Prorocentrales</taxon>
        <taxon>Prorocentraceae</taxon>
        <taxon>Prorocentrum</taxon>
    </lineage>
</organism>
<proteinExistence type="predicted"/>
<dbReference type="InterPro" id="IPR015943">
    <property type="entry name" value="WD40/YVTN_repeat-like_dom_sf"/>
</dbReference>
<reference evidence="1" key="1">
    <citation type="submission" date="2023-10" db="EMBL/GenBank/DDBJ databases">
        <authorList>
            <person name="Chen Y."/>
            <person name="Shah S."/>
            <person name="Dougan E. K."/>
            <person name="Thang M."/>
            <person name="Chan C."/>
        </authorList>
    </citation>
    <scope>NUCLEOTIDE SEQUENCE [LARGE SCALE GENOMIC DNA]</scope>
</reference>
<evidence type="ECO:0000313" key="2">
    <source>
        <dbReference type="Proteomes" id="UP001189429"/>
    </source>
</evidence>
<dbReference type="Proteomes" id="UP001189429">
    <property type="component" value="Unassembled WGS sequence"/>
</dbReference>
<dbReference type="InterPro" id="IPR011047">
    <property type="entry name" value="Quinoprotein_ADH-like_sf"/>
</dbReference>
<dbReference type="EMBL" id="CAUYUJ010015137">
    <property type="protein sequence ID" value="CAK0850311.1"/>
    <property type="molecule type" value="Genomic_DNA"/>
</dbReference>
<comment type="caution">
    <text evidence="1">The sequence shown here is derived from an EMBL/GenBank/DDBJ whole genome shotgun (WGS) entry which is preliminary data.</text>
</comment>
<dbReference type="InterPro" id="IPR013517">
    <property type="entry name" value="FG-GAP"/>
</dbReference>
<dbReference type="Gene3D" id="2.130.10.10">
    <property type="entry name" value="YVTN repeat-like/Quinoprotein amine dehydrogenase"/>
    <property type="match status" value="1"/>
</dbReference>
<accession>A0ABN9TW50</accession>
<protein>
    <submittedName>
        <fullName evidence="1">Uncharacterized protein</fullName>
    </submittedName>
</protein>
<evidence type="ECO:0000313" key="1">
    <source>
        <dbReference type="EMBL" id="CAK0850311.1"/>
    </source>
</evidence>
<sequence length="146" mass="14654">MAVSSDGSLVLAGVWDEKWTSSAYVFDGATGAQLLKLQATDGANHDGFGRSMAVSADGALVVAGAWGDDGPGTWTGSAYVFDGDIGAQLLKLRAADGVALDSVGWLVAVSSNGAGVVVGAYYGTTTMRAKLPAPRTSSTGPLAHSC</sequence>
<name>A0ABN9TW50_9DINO</name>